<dbReference type="EC" id="1.1.1.-" evidence="3"/>
<evidence type="ECO:0000256" key="2">
    <source>
        <dbReference type="ARBA" id="ARBA00023002"/>
    </source>
</evidence>
<dbReference type="GO" id="GO:0016491">
    <property type="term" value="F:oxidoreductase activity"/>
    <property type="evidence" value="ECO:0007669"/>
    <property type="project" value="UniProtKB-KW"/>
</dbReference>
<accession>A0A0P0GMD4</accession>
<dbReference type="PRINTS" id="PR00081">
    <property type="entry name" value="GDHRDH"/>
</dbReference>
<evidence type="ECO:0000313" key="4">
    <source>
        <dbReference type="Proteomes" id="UP000061809"/>
    </source>
</evidence>
<proteinExistence type="inferred from homology"/>
<evidence type="ECO:0000313" key="3">
    <source>
        <dbReference type="EMBL" id="ALJ59034.1"/>
    </source>
</evidence>
<comment type="similarity">
    <text evidence="1">Belongs to the short-chain dehydrogenases/reductases (SDR) family.</text>
</comment>
<dbReference type="Pfam" id="PF13561">
    <property type="entry name" value="adh_short_C2"/>
    <property type="match status" value="1"/>
</dbReference>
<dbReference type="EMBL" id="CP012801">
    <property type="protein sequence ID" value="ALJ59034.1"/>
    <property type="molecule type" value="Genomic_DNA"/>
</dbReference>
<dbReference type="PATRIC" id="fig|246787.4.peg.1836"/>
<dbReference type="InterPro" id="IPR036291">
    <property type="entry name" value="NAD(P)-bd_dom_sf"/>
</dbReference>
<dbReference type="SUPFAM" id="SSF51735">
    <property type="entry name" value="NAD(P)-binding Rossmann-fold domains"/>
    <property type="match status" value="1"/>
</dbReference>
<sequence>MNSLFSLLGKQILITGAASGIGRCVAVEASKLGANITLVDLNEAGLQETLGMLSGGSHATLKCDLTSSEDRENLIVQVSKLDGVVNCAGIGMTLPFKFCTENELGRIMNINFFGPVYLVQSLAKGKKINKNASVVYMASIDGTVTGHIGNSCYAASKGAIMGSVRAQALEFASRGVRVNCVSPARVNTPLIKRNNISEEQVEANKQEYPMKRYADPIEIAGYILYLLSDVSTYTSGSNLVIDGCFTIQ</sequence>
<dbReference type="InterPro" id="IPR051122">
    <property type="entry name" value="SDR_DHRS6-like"/>
</dbReference>
<dbReference type="FunFam" id="3.40.50.720:FF:000084">
    <property type="entry name" value="Short-chain dehydrogenase reductase"/>
    <property type="match status" value="1"/>
</dbReference>
<gene>
    <name evidence="3" type="primary">linC</name>
    <name evidence="3" type="ORF">BcellWH2_01781</name>
</gene>
<dbReference type="Gene3D" id="3.40.50.720">
    <property type="entry name" value="NAD(P)-binding Rossmann-like Domain"/>
    <property type="match status" value="1"/>
</dbReference>
<protein>
    <submittedName>
        <fullName evidence="3">2,5-dichloro-2,5-cyclohexadiene-1,4-diol dehydrogenase</fullName>
        <ecNumber evidence="3">1.1.1.-</ecNumber>
    </submittedName>
</protein>
<evidence type="ECO:0000256" key="1">
    <source>
        <dbReference type="ARBA" id="ARBA00006484"/>
    </source>
</evidence>
<reference evidence="3 4" key="1">
    <citation type="journal article" date="2015" name="Science">
        <title>Genetic determinants of in vivo fitness and diet responsiveness in multiple human gut Bacteroides.</title>
        <authorList>
            <person name="Wu M."/>
            <person name="McNulty N.P."/>
            <person name="Rodionov D.A."/>
            <person name="Khoroshkin M.S."/>
            <person name="Griffin N.W."/>
            <person name="Cheng J."/>
            <person name="Latreille P."/>
            <person name="Kerstetter R.A."/>
            <person name="Terrapon N."/>
            <person name="Henrissat B."/>
            <person name="Osterman A.L."/>
            <person name="Gordon J.I."/>
        </authorList>
    </citation>
    <scope>NUCLEOTIDE SEQUENCE [LARGE SCALE GENOMIC DNA]</scope>
    <source>
        <strain evidence="3 4">WH2</strain>
    </source>
</reference>
<keyword evidence="2 3" id="KW-0560">Oxidoreductase</keyword>
<organism evidence="3 4">
    <name type="scientific">Bacteroides cellulosilyticus</name>
    <dbReference type="NCBI Taxonomy" id="246787"/>
    <lineage>
        <taxon>Bacteria</taxon>
        <taxon>Pseudomonadati</taxon>
        <taxon>Bacteroidota</taxon>
        <taxon>Bacteroidia</taxon>
        <taxon>Bacteroidales</taxon>
        <taxon>Bacteroidaceae</taxon>
        <taxon>Bacteroides</taxon>
    </lineage>
</organism>
<dbReference type="KEGG" id="bcel:BcellWH2_01781"/>
<dbReference type="RefSeq" id="WP_033160586.1">
    <property type="nucleotide sequence ID" value="NZ_CP012801.1"/>
</dbReference>
<dbReference type="AlphaFoldDB" id="A0A0P0GMD4"/>
<dbReference type="PRINTS" id="PR00080">
    <property type="entry name" value="SDRFAMILY"/>
</dbReference>
<dbReference type="Proteomes" id="UP000061809">
    <property type="component" value="Chromosome"/>
</dbReference>
<dbReference type="PANTHER" id="PTHR43477:SF1">
    <property type="entry name" value="DIHYDROANTICAPSIN 7-DEHYDROGENASE"/>
    <property type="match status" value="1"/>
</dbReference>
<dbReference type="InterPro" id="IPR002347">
    <property type="entry name" value="SDR_fam"/>
</dbReference>
<dbReference type="CDD" id="cd05233">
    <property type="entry name" value="SDR_c"/>
    <property type="match status" value="1"/>
</dbReference>
<dbReference type="PANTHER" id="PTHR43477">
    <property type="entry name" value="DIHYDROANTICAPSIN 7-DEHYDROGENASE"/>
    <property type="match status" value="1"/>
</dbReference>
<name>A0A0P0GMD4_9BACE</name>